<dbReference type="PANTHER" id="PTHR33507:SF3">
    <property type="entry name" value="INNER MEMBRANE PROTEIN YBBJ"/>
    <property type="match status" value="1"/>
</dbReference>
<evidence type="ECO:0000259" key="7">
    <source>
        <dbReference type="Pfam" id="PF24961"/>
    </source>
</evidence>
<dbReference type="InterPro" id="IPR029045">
    <property type="entry name" value="ClpP/crotonase-like_dom_sf"/>
</dbReference>
<dbReference type="InterPro" id="IPR002810">
    <property type="entry name" value="NfeD-like_C"/>
</dbReference>
<feature type="domain" description="NfeD1b N-terminal" evidence="8">
    <location>
        <begin position="40"/>
        <end position="219"/>
    </location>
</feature>
<comment type="subcellular location">
    <subcellularLocation>
        <location evidence="1">Membrane</location>
        <topology evidence="1">Multi-pass membrane protein</topology>
    </subcellularLocation>
</comment>
<dbReference type="eggNOG" id="COG1030">
    <property type="taxonomic scope" value="Bacteria"/>
</dbReference>
<keyword evidence="2 5" id="KW-0812">Transmembrane</keyword>
<dbReference type="InterPro" id="IPR056739">
    <property type="entry name" value="NfeD_membrane"/>
</dbReference>
<evidence type="ECO:0000256" key="4">
    <source>
        <dbReference type="ARBA" id="ARBA00023136"/>
    </source>
</evidence>
<feature type="domain" description="NfeD-like C-terminal" evidence="6">
    <location>
        <begin position="387"/>
        <end position="442"/>
    </location>
</feature>
<dbReference type="STRING" id="333138.LQ50_00935"/>
<evidence type="ECO:0000313" key="9">
    <source>
        <dbReference type="EMBL" id="KHF41890.1"/>
    </source>
</evidence>
<dbReference type="Proteomes" id="UP000030832">
    <property type="component" value="Unassembled WGS sequence"/>
</dbReference>
<evidence type="ECO:0000259" key="6">
    <source>
        <dbReference type="Pfam" id="PF01957"/>
    </source>
</evidence>
<feature type="transmembrane region" description="Helical" evidence="5">
    <location>
        <begin position="265"/>
        <end position="282"/>
    </location>
</feature>
<dbReference type="OrthoDB" id="9806253at2"/>
<evidence type="ECO:0000259" key="8">
    <source>
        <dbReference type="Pfam" id="PF25145"/>
    </source>
</evidence>
<name>A0A0B0IKU9_9BACI</name>
<organism evidence="9 10">
    <name type="scientific">Halalkalibacter okhensis</name>
    <dbReference type="NCBI Taxonomy" id="333138"/>
    <lineage>
        <taxon>Bacteria</taxon>
        <taxon>Bacillati</taxon>
        <taxon>Bacillota</taxon>
        <taxon>Bacilli</taxon>
        <taxon>Bacillales</taxon>
        <taxon>Bacillaceae</taxon>
        <taxon>Halalkalibacter</taxon>
    </lineage>
</organism>
<dbReference type="Pfam" id="PF24961">
    <property type="entry name" value="NfeD_membrane"/>
    <property type="match status" value="1"/>
</dbReference>
<dbReference type="Gene3D" id="3.90.226.10">
    <property type="entry name" value="2-enoyl-CoA Hydratase, Chain A, domain 1"/>
    <property type="match status" value="1"/>
</dbReference>
<proteinExistence type="predicted"/>
<keyword evidence="3 5" id="KW-1133">Transmembrane helix</keyword>
<dbReference type="Pfam" id="PF01957">
    <property type="entry name" value="NfeD"/>
    <property type="match status" value="1"/>
</dbReference>
<feature type="domain" description="NfeD integral membrane" evidence="7">
    <location>
        <begin position="244"/>
        <end position="358"/>
    </location>
</feature>
<dbReference type="PROSITE" id="PS51257">
    <property type="entry name" value="PROKAR_LIPOPROTEIN"/>
    <property type="match status" value="1"/>
</dbReference>
<dbReference type="GO" id="GO:0005886">
    <property type="term" value="C:plasma membrane"/>
    <property type="evidence" value="ECO:0007669"/>
    <property type="project" value="TreeGrafter"/>
</dbReference>
<dbReference type="InterPro" id="IPR056738">
    <property type="entry name" value="NfeD1b_N"/>
</dbReference>
<dbReference type="PANTHER" id="PTHR33507">
    <property type="entry name" value="INNER MEMBRANE PROTEIN YBBJ"/>
    <property type="match status" value="1"/>
</dbReference>
<dbReference type="CDD" id="cd07021">
    <property type="entry name" value="Clp_protease_NfeD_like"/>
    <property type="match status" value="1"/>
</dbReference>
<evidence type="ECO:0000256" key="5">
    <source>
        <dbReference type="SAM" id="Phobius"/>
    </source>
</evidence>
<gene>
    <name evidence="9" type="ORF">LQ50_00935</name>
</gene>
<comment type="caution">
    <text evidence="9">The sequence shown here is derived from an EMBL/GenBank/DDBJ whole genome shotgun (WGS) entry which is preliminary data.</text>
</comment>
<dbReference type="Pfam" id="PF25145">
    <property type="entry name" value="NfeD1b_N"/>
    <property type="match status" value="1"/>
</dbReference>
<evidence type="ECO:0000256" key="1">
    <source>
        <dbReference type="ARBA" id="ARBA00004141"/>
    </source>
</evidence>
<dbReference type="EMBL" id="JRJU01000001">
    <property type="protein sequence ID" value="KHF41890.1"/>
    <property type="molecule type" value="Genomic_DNA"/>
</dbReference>
<dbReference type="AlphaFoldDB" id="A0A0B0IKU9"/>
<evidence type="ECO:0000256" key="3">
    <source>
        <dbReference type="ARBA" id="ARBA00022989"/>
    </source>
</evidence>
<dbReference type="InterPro" id="IPR052165">
    <property type="entry name" value="Membrane_assoc_protease"/>
</dbReference>
<dbReference type="SUPFAM" id="SSF52096">
    <property type="entry name" value="ClpP/crotonase"/>
    <property type="match status" value="1"/>
</dbReference>
<feature type="transmembrane region" description="Helical" evidence="5">
    <location>
        <begin position="339"/>
        <end position="360"/>
    </location>
</feature>
<keyword evidence="10" id="KW-1185">Reference proteome</keyword>
<feature type="transmembrane region" description="Helical" evidence="5">
    <location>
        <begin position="238"/>
        <end position="258"/>
    </location>
</feature>
<reference evidence="9 10" key="1">
    <citation type="submission" date="2014-09" db="EMBL/GenBank/DDBJ databases">
        <title>Genome sequencing and annotation of Bacillus Okhensis strain Kh10-101T.</title>
        <authorList>
            <person name="Prakash J.S."/>
        </authorList>
    </citation>
    <scope>NUCLEOTIDE SEQUENCE [LARGE SCALE GENOMIC DNA]</scope>
    <source>
        <strain evidence="10">Kh10-101T</strain>
    </source>
</reference>
<evidence type="ECO:0000256" key="2">
    <source>
        <dbReference type="ARBA" id="ARBA00022692"/>
    </source>
</evidence>
<accession>A0A0B0IKU9</accession>
<sequence>MKSKRLRLIGSIAFLFLACLLIPIQSFVYSDQESENESLVYYIPVEQTVERGLEAFMSRSITTAKENGATHIILEMDTPGGAVDAAGNIALLIQESDIPIITFVKNKAISAGAYIALNTEQIIMAPGATMGSAAVIDGAGNAAEDKTQSYWLSEMRSAAELNGRDPQYALAMADQRIDLPELGAPEGELLTLTAQQAMQVEYAEAIASNRTELIDYLQLGSVEERDMQVSFSEQIARFVTHPVVIPILLSIGSLGLVLELYSPGFGVPGIMGISALMLFFFGHMFAGFAGWESMILFVIGFLLIVVEIFIPGFGIFGLLGIASVIGGMLLASFSTASMLIYIAIALVITAVATVFIFKYFGNWGPMKKIIHTDSTSTDKGYISNKTREELIGQSGTTLTPLRPSGSAVFNQERLDVVSEGGYIGQGSKIEVVYTAGSRIVVREVKENNLKEE</sequence>
<protein>
    <submittedName>
        <fullName evidence="9">Membrane protein</fullName>
    </submittedName>
</protein>
<dbReference type="RefSeq" id="WP_034625051.1">
    <property type="nucleotide sequence ID" value="NZ_JRJU01000001.1"/>
</dbReference>
<dbReference type="InterPro" id="IPR012340">
    <property type="entry name" value="NA-bd_OB-fold"/>
</dbReference>
<evidence type="ECO:0000313" key="10">
    <source>
        <dbReference type="Proteomes" id="UP000030832"/>
    </source>
</evidence>
<keyword evidence="4 5" id="KW-0472">Membrane</keyword>
<dbReference type="Gene3D" id="2.40.50.140">
    <property type="entry name" value="Nucleic acid-binding proteins"/>
    <property type="match status" value="1"/>
</dbReference>